<organism evidence="2 3">
    <name type="scientific">Pseudomonas veronii</name>
    <dbReference type="NCBI Taxonomy" id="76761"/>
    <lineage>
        <taxon>Bacteria</taxon>
        <taxon>Pseudomonadati</taxon>
        <taxon>Pseudomonadota</taxon>
        <taxon>Gammaproteobacteria</taxon>
        <taxon>Pseudomonadales</taxon>
        <taxon>Pseudomonadaceae</taxon>
        <taxon>Pseudomonas</taxon>
    </lineage>
</organism>
<reference evidence="2 3" key="1">
    <citation type="submission" date="2020-12" db="EMBL/GenBank/DDBJ databases">
        <title>Comparative genomic insights into the epidemiology and virulence of plant pathogenic Pseudomonads from Turkey.</title>
        <authorList>
            <person name="Dillon M."/>
            <person name="Ruiz-Bedoya T."/>
            <person name="Bendalovic-Torma C."/>
            <person name="Guttman K.M."/>
            <person name="Kwak H."/>
            <person name="Middleton M.A."/>
            <person name="Wang P.W."/>
            <person name="Horuz S."/>
            <person name="Aysan Y."/>
            <person name="Guttman D.S."/>
        </authorList>
    </citation>
    <scope>NUCLEOTIDE SEQUENCE [LARGE SCALE GENOMIC DNA]</scope>
    <source>
        <strain evidence="2 3">S4_EA_3a</strain>
    </source>
</reference>
<dbReference type="RefSeq" id="WP_193040856.1">
    <property type="nucleotide sequence ID" value="NZ_CP142041.1"/>
</dbReference>
<evidence type="ECO:0000256" key="1">
    <source>
        <dbReference type="SAM" id="Phobius"/>
    </source>
</evidence>
<sequence length="125" mass="14738">MNIDNFLNPLIIFWIELALCVSVVVVVLIGVFLAYRRLEYMERLLNKCSLVVFHSRFWDNSARGRMMRLSAITVAVLQPKRNLKRGVIDWQQVQEFPRGLKNLFRGMLFVGVVFFVFGTYFWLCK</sequence>
<dbReference type="EMBL" id="JAEILD010000274">
    <property type="protein sequence ID" value="MBI6653900.1"/>
    <property type="molecule type" value="Genomic_DNA"/>
</dbReference>
<feature type="transmembrane region" description="Helical" evidence="1">
    <location>
        <begin position="12"/>
        <end position="35"/>
    </location>
</feature>
<accession>A0ABS0VUX1</accession>
<dbReference type="Proteomes" id="UP000614123">
    <property type="component" value="Unassembled WGS sequence"/>
</dbReference>
<name>A0ABS0VUX1_PSEVE</name>
<keyword evidence="1" id="KW-1133">Transmembrane helix</keyword>
<evidence type="ECO:0000313" key="3">
    <source>
        <dbReference type="Proteomes" id="UP000614123"/>
    </source>
</evidence>
<keyword evidence="3" id="KW-1185">Reference proteome</keyword>
<keyword evidence="1" id="KW-0472">Membrane</keyword>
<comment type="caution">
    <text evidence="2">The sequence shown here is derived from an EMBL/GenBank/DDBJ whole genome shotgun (WGS) entry which is preliminary data.</text>
</comment>
<keyword evidence="1" id="KW-0812">Transmembrane</keyword>
<evidence type="ECO:0000313" key="2">
    <source>
        <dbReference type="EMBL" id="MBI6653900.1"/>
    </source>
</evidence>
<protein>
    <submittedName>
        <fullName evidence="2">Uncharacterized protein</fullName>
    </submittedName>
</protein>
<gene>
    <name evidence="2" type="ORF">YA0849_33790</name>
</gene>
<feature type="transmembrane region" description="Helical" evidence="1">
    <location>
        <begin position="103"/>
        <end position="123"/>
    </location>
</feature>
<proteinExistence type="predicted"/>